<reference evidence="1" key="1">
    <citation type="submission" date="2022-06" db="EMBL/GenBank/DDBJ databases">
        <authorList>
            <person name="Legras J.-L."/>
            <person name="Devillers H."/>
            <person name="Grondin C."/>
        </authorList>
    </citation>
    <scope>NUCLEOTIDE SEQUENCE</scope>
    <source>
        <strain evidence="1">CLIB 1444</strain>
    </source>
</reference>
<evidence type="ECO:0000313" key="2">
    <source>
        <dbReference type="Proteomes" id="UP001152531"/>
    </source>
</evidence>
<name>A0ACA9Y7V4_9ASCO</name>
<accession>A0ACA9Y7V4</accession>
<dbReference type="Proteomes" id="UP001152531">
    <property type="component" value="Unassembled WGS sequence"/>
</dbReference>
<proteinExistence type="predicted"/>
<sequence>MVTLSHQLKNLARTEQFYWFICHLLSFICFSFSLVESIFGSKLFYKQCLFFIIVTYVIVLKQIFKQRKDKTKSSKILNDENLQYFFIAIWFYFSSGKYLEILVSFNIFSVFHILNYFQNNLLPHLPLGIQYQNLINVNIKKVQTNYVYLLQISLVSEIFLVVSLFSTVVMSILSMNMFKILWCIITMTFMILFLNLKVRNNSLSKQIVTQLDQVMIQSLASNYWLNMLSISSQCLTLYTYVKRIVSLDL</sequence>
<protein>
    <submittedName>
        <fullName evidence="1">Pore and endoplasmic reticulum protein of 33 kDa</fullName>
    </submittedName>
</protein>
<keyword evidence="2" id="KW-1185">Reference proteome</keyword>
<gene>
    <name evidence="1" type="ORF">CLIB1444_05S03576</name>
</gene>
<dbReference type="EMBL" id="CALSDN010000005">
    <property type="protein sequence ID" value="CAH6721100.1"/>
    <property type="molecule type" value="Genomic_DNA"/>
</dbReference>
<comment type="caution">
    <text evidence="1">The sequence shown here is derived from an EMBL/GenBank/DDBJ whole genome shotgun (WGS) entry which is preliminary data.</text>
</comment>
<organism evidence="1 2">
    <name type="scientific">[Candida] jaroonii</name>
    <dbReference type="NCBI Taxonomy" id="467808"/>
    <lineage>
        <taxon>Eukaryota</taxon>
        <taxon>Fungi</taxon>
        <taxon>Dikarya</taxon>
        <taxon>Ascomycota</taxon>
        <taxon>Saccharomycotina</taxon>
        <taxon>Pichiomycetes</taxon>
        <taxon>Debaryomycetaceae</taxon>
        <taxon>Yamadazyma</taxon>
    </lineage>
</organism>
<evidence type="ECO:0000313" key="1">
    <source>
        <dbReference type="EMBL" id="CAH6721100.1"/>
    </source>
</evidence>